<dbReference type="EC" id="2.7.1.24" evidence="2"/>
<dbReference type="PANTHER" id="PTHR34822:SF1">
    <property type="entry name" value="GRPB FAMILY PROTEIN"/>
    <property type="match status" value="1"/>
</dbReference>
<evidence type="ECO:0000256" key="1">
    <source>
        <dbReference type="SAM" id="MobiDB-lite"/>
    </source>
</evidence>
<dbReference type="InterPro" id="IPR007344">
    <property type="entry name" value="GrpB/CoaE"/>
</dbReference>
<dbReference type="GO" id="GO:0004140">
    <property type="term" value="F:dephospho-CoA kinase activity"/>
    <property type="evidence" value="ECO:0007669"/>
    <property type="project" value="UniProtKB-EC"/>
</dbReference>
<feature type="compositionally biased region" description="Basic and acidic residues" evidence="1">
    <location>
        <begin position="8"/>
        <end position="19"/>
    </location>
</feature>
<dbReference type="EMBL" id="CP075371">
    <property type="protein sequence ID" value="QVT81816.1"/>
    <property type="molecule type" value="Genomic_DNA"/>
</dbReference>
<dbReference type="PANTHER" id="PTHR34822">
    <property type="entry name" value="GRPB DOMAIN PROTEIN (AFU_ORTHOLOGUE AFUA_1G01530)"/>
    <property type="match status" value="1"/>
</dbReference>
<proteinExistence type="predicted"/>
<dbReference type="RefSeq" id="WP_214057126.1">
    <property type="nucleotide sequence ID" value="NZ_BAAAHS010000028.1"/>
</dbReference>
<evidence type="ECO:0000313" key="2">
    <source>
        <dbReference type="EMBL" id="QVT81816.1"/>
    </source>
</evidence>
<organism evidence="2 3">
    <name type="scientific">Nocardioides aquaticus</name>
    <dbReference type="NCBI Taxonomy" id="160826"/>
    <lineage>
        <taxon>Bacteria</taxon>
        <taxon>Bacillati</taxon>
        <taxon>Actinomycetota</taxon>
        <taxon>Actinomycetes</taxon>
        <taxon>Propionibacteriales</taxon>
        <taxon>Nocardioidaceae</taxon>
        <taxon>Nocardioides</taxon>
    </lineage>
</organism>
<dbReference type="Proteomes" id="UP000679307">
    <property type="component" value="Chromosome"/>
</dbReference>
<name>A0ABX8EMV0_9ACTN</name>
<sequence length="205" mass="23139">MHPTAAEIVRHHDSTRPDTDALVPGQRQEPYEIRLVEHDPAWAGEAQRVVAHVRALLGDRALEVHHVGSTSVPGLPAKPILDLDLVVDDPADEQAYLPDLVAGGFVHRIREPWWHEHRLLVWRGSTPRTTLHVFGPGCPEVVRHLMFRDRLRERAEVRERYAAAKREAAASTNASGGTGMDYNRVKEPVVRALYDEMFREHGLLT</sequence>
<evidence type="ECO:0000313" key="3">
    <source>
        <dbReference type="Proteomes" id="UP000679307"/>
    </source>
</evidence>
<dbReference type="Pfam" id="PF04229">
    <property type="entry name" value="GrpB"/>
    <property type="match status" value="1"/>
</dbReference>
<feature type="region of interest" description="Disordered" evidence="1">
    <location>
        <begin position="1"/>
        <end position="26"/>
    </location>
</feature>
<dbReference type="InterPro" id="IPR043519">
    <property type="entry name" value="NT_sf"/>
</dbReference>
<accession>A0ABX8EMV0</accession>
<keyword evidence="2" id="KW-0418">Kinase</keyword>
<dbReference type="Gene3D" id="3.30.460.10">
    <property type="entry name" value="Beta Polymerase, domain 2"/>
    <property type="match status" value="1"/>
</dbReference>
<protein>
    <submittedName>
        <fullName evidence="2">Dephospho-CoA kinase</fullName>
        <ecNumber evidence="2">2.7.1.24</ecNumber>
    </submittedName>
</protein>
<gene>
    <name evidence="2" type="primary">coaE_2</name>
    <name evidence="2" type="ORF">ENKNEFLB_04234</name>
</gene>
<keyword evidence="2" id="KW-0808">Transferase</keyword>
<dbReference type="SUPFAM" id="SSF81301">
    <property type="entry name" value="Nucleotidyltransferase"/>
    <property type="match status" value="1"/>
</dbReference>
<keyword evidence="3" id="KW-1185">Reference proteome</keyword>
<reference evidence="2 3" key="1">
    <citation type="submission" date="2021-05" db="EMBL/GenBank/DDBJ databases">
        <title>Complete genome of Nocardioides aquaticus KCTC 9944T isolated from meromictic and hypersaline Ekho Lake, Antarctica.</title>
        <authorList>
            <person name="Hwang K."/>
            <person name="Kim K.M."/>
            <person name="Choe H."/>
        </authorList>
    </citation>
    <scope>NUCLEOTIDE SEQUENCE [LARGE SCALE GENOMIC DNA]</scope>
    <source>
        <strain evidence="2 3">KCTC 9944</strain>
    </source>
</reference>